<evidence type="ECO:0000256" key="2">
    <source>
        <dbReference type="ARBA" id="ARBA00022803"/>
    </source>
</evidence>
<dbReference type="Gene3D" id="1.25.40.10">
    <property type="entry name" value="Tetratricopeptide repeat domain"/>
    <property type="match status" value="3"/>
</dbReference>
<dbReference type="EMBL" id="CAJOAZ010003290">
    <property type="protein sequence ID" value="CAF3998058.1"/>
    <property type="molecule type" value="Genomic_DNA"/>
</dbReference>
<dbReference type="InterPro" id="IPR050498">
    <property type="entry name" value="Ycf3"/>
</dbReference>
<feature type="repeat" description="TPR" evidence="3">
    <location>
        <begin position="544"/>
        <end position="577"/>
    </location>
</feature>
<evidence type="ECO:0000313" key="4">
    <source>
        <dbReference type="EMBL" id="CAF3998058.1"/>
    </source>
</evidence>
<dbReference type="Pfam" id="PF13424">
    <property type="entry name" value="TPR_12"/>
    <property type="match status" value="1"/>
</dbReference>
<feature type="repeat" description="TPR" evidence="3">
    <location>
        <begin position="1012"/>
        <end position="1045"/>
    </location>
</feature>
<sequence>MMQSNKVSRFQSEKNVCPPVQSMDIINPTNGILTVNQEGNTLIWYDASLSLPHQDISKTKQVLRSVNDYVLLFDNEEKCIDYIKSIDTDNIFIVISGRSATTLLPKIHNIKQVKIICIFCINREDYKSLLSDCGKIIGICTEQEELITCLKKAIYSFHQQISLIGLMKSNTKQESHLNAMDAYDFKKQQKMKDIILRMPRTQQSKQKLIDYCQFYYQGNKKMLEEIDIFNEYYESPCQAIPLYTRDSLWFRMINHAFRIQDLKLLERFQFFINDLSQSLNEGFEQLKTSLALTERKTITLYRGQKFSKEEYSRFPSYGYVTFNSYLSTSSNIKVANMFGGCENEKILLDEGLVPVLFQIELDLTLLNNETVALANITDNSQFSEECEYLFDFGATFEIISINNRTIKMILSDKPHHVSSARLKSGYLYKYASQDIIHEIGDEDASSMENFSSSLLLIDQTLFKLNAFEKHILETSIDDENYQNASKYCIDAHILPRIDPNSLYAVACRKMNPDNPYPDERTDVYKQAIKHFQIFSDNSTNELIEWTLLGLGYAHYQIDRYQEAQKYFIEALEITNQSLNKIVCYYYLGCICGELSNYEESMDNFNKILQMENNIGLSFIATVYFQMAMFQNKDKEICYSLQKTKKKEYLSLALERYEKTNEELFVLKCHGELLMLENYPSKDECVSILNRYYKYCQDQQIDLKLIIDVYQRIGYSYYEDFEYEQALQCFIKTVLYFPDEIRYQRIIADIYIKKKNFILAIEYLNKTLKLTTDPKIIVDCYEFMGSEYFKQNDFNIALKYFAQSVQICNDSNDNIQFHDDTFGFELKRKNQIATCRSKIASNSSTINELYFCTEGLMFSLDFIKLFKQEILSFFQSVDRIRTSNYTEQIQHMMEQNITNNNENHLEDFIHETIFDNYIHMGNLCDGDDDKALYYYTKALKIYGSSTKLKAIRNIESTCTSKINSIFQSNFPYDKLIKDIPSIFQISKLKKRIEEENDLFERNYFNELKQNQLAKLYSHIGNIYTKMKEYEEAKLYYDKSIRYYETFPLLFHLVIADLYSRQGFIIDAQQPNDTGFVTSCTEAEELFDKAIATIYNNDNSLS</sequence>
<keyword evidence="1" id="KW-0677">Repeat</keyword>
<dbReference type="PANTHER" id="PTHR44858">
    <property type="entry name" value="TETRATRICOPEPTIDE REPEAT PROTEIN 6"/>
    <property type="match status" value="1"/>
</dbReference>
<dbReference type="SUPFAM" id="SSF48452">
    <property type="entry name" value="TPR-like"/>
    <property type="match status" value="1"/>
</dbReference>
<dbReference type="PROSITE" id="PS51996">
    <property type="entry name" value="TR_MART"/>
    <property type="match status" value="1"/>
</dbReference>
<reference evidence="4" key="1">
    <citation type="submission" date="2021-02" db="EMBL/GenBank/DDBJ databases">
        <authorList>
            <person name="Nowell W R."/>
        </authorList>
    </citation>
    <scope>NUCLEOTIDE SEQUENCE</scope>
</reference>
<dbReference type="InterPro" id="IPR019734">
    <property type="entry name" value="TPR_rpt"/>
</dbReference>
<dbReference type="Proteomes" id="UP000663844">
    <property type="component" value="Unassembled WGS sequence"/>
</dbReference>
<dbReference type="PROSITE" id="PS50005">
    <property type="entry name" value="TPR"/>
    <property type="match status" value="4"/>
</dbReference>
<dbReference type="Pfam" id="PF13181">
    <property type="entry name" value="TPR_8"/>
    <property type="match status" value="1"/>
</dbReference>
<proteinExistence type="predicted"/>
<dbReference type="SUPFAM" id="SSF56399">
    <property type="entry name" value="ADP-ribosylation"/>
    <property type="match status" value="1"/>
</dbReference>
<dbReference type="SUPFAM" id="SSF81901">
    <property type="entry name" value="HCP-like"/>
    <property type="match status" value="1"/>
</dbReference>
<dbReference type="AlphaFoldDB" id="A0A819NL32"/>
<feature type="repeat" description="TPR" evidence="3">
    <location>
        <begin position="777"/>
        <end position="810"/>
    </location>
</feature>
<evidence type="ECO:0008006" key="6">
    <source>
        <dbReference type="Google" id="ProtNLM"/>
    </source>
</evidence>
<protein>
    <recommendedName>
        <fullName evidence="6">NAD(P)(+)--arginine ADP-ribosyltransferase</fullName>
    </recommendedName>
</protein>
<keyword evidence="2 3" id="KW-0802">TPR repeat</keyword>
<evidence type="ECO:0000256" key="1">
    <source>
        <dbReference type="ARBA" id="ARBA00022737"/>
    </source>
</evidence>
<evidence type="ECO:0000256" key="3">
    <source>
        <dbReference type="PROSITE-ProRule" id="PRU00339"/>
    </source>
</evidence>
<dbReference type="SMART" id="SM00028">
    <property type="entry name" value="TPR"/>
    <property type="match status" value="7"/>
</dbReference>
<dbReference type="Gene3D" id="3.90.176.10">
    <property type="entry name" value="Toxin ADP-ribosyltransferase, Chain A, domain 1"/>
    <property type="match status" value="1"/>
</dbReference>
<dbReference type="InterPro" id="IPR011990">
    <property type="entry name" value="TPR-like_helical_dom_sf"/>
</dbReference>
<organism evidence="4 5">
    <name type="scientific">Adineta steineri</name>
    <dbReference type="NCBI Taxonomy" id="433720"/>
    <lineage>
        <taxon>Eukaryota</taxon>
        <taxon>Metazoa</taxon>
        <taxon>Spiralia</taxon>
        <taxon>Gnathifera</taxon>
        <taxon>Rotifera</taxon>
        <taxon>Eurotatoria</taxon>
        <taxon>Bdelloidea</taxon>
        <taxon>Adinetida</taxon>
        <taxon>Adinetidae</taxon>
        <taxon>Adineta</taxon>
    </lineage>
</organism>
<evidence type="ECO:0000313" key="5">
    <source>
        <dbReference type="Proteomes" id="UP000663844"/>
    </source>
</evidence>
<accession>A0A819NL32</accession>
<feature type="repeat" description="TPR" evidence="3">
    <location>
        <begin position="706"/>
        <end position="739"/>
    </location>
</feature>
<comment type="caution">
    <text evidence="4">The sequence shown here is derived from an EMBL/GenBank/DDBJ whole genome shotgun (WGS) entry which is preliminary data.</text>
</comment>
<name>A0A819NL32_9BILA</name>
<gene>
    <name evidence="4" type="ORF">OXD698_LOCUS29350</name>
</gene>
<dbReference type="PANTHER" id="PTHR44858:SF1">
    <property type="entry name" value="UDP-N-ACETYLGLUCOSAMINE--PEPTIDE N-ACETYLGLUCOSAMINYLTRANSFERASE SPINDLY-RELATED"/>
    <property type="match status" value="1"/>
</dbReference>